<proteinExistence type="inferred from homology"/>
<evidence type="ECO:0000256" key="5">
    <source>
        <dbReference type="PROSITE-ProRule" id="PRU00325"/>
    </source>
</evidence>
<dbReference type="InterPro" id="IPR018289">
    <property type="entry name" value="MULE_transposase_dom"/>
</dbReference>
<evidence type="ECO:0000256" key="6">
    <source>
        <dbReference type="RuleBase" id="RU367018"/>
    </source>
</evidence>
<dbReference type="GO" id="GO:0006355">
    <property type="term" value="P:regulation of DNA-templated transcription"/>
    <property type="evidence" value="ECO:0007669"/>
    <property type="project" value="UniProtKB-UniRule"/>
</dbReference>
<evidence type="ECO:0000256" key="4">
    <source>
        <dbReference type="ARBA" id="ARBA00022833"/>
    </source>
</evidence>
<dbReference type="EMBL" id="GBRH01207682">
    <property type="protein sequence ID" value="JAD90213.1"/>
    <property type="molecule type" value="Transcribed_RNA"/>
</dbReference>
<dbReference type="Pfam" id="PF10551">
    <property type="entry name" value="MULE"/>
    <property type="match status" value="1"/>
</dbReference>
<dbReference type="AlphaFoldDB" id="A0A0A9DU44"/>
<accession>A0A0A9DU44</accession>
<comment type="subcellular location">
    <subcellularLocation>
        <location evidence="6">Nucleus</location>
    </subcellularLocation>
</comment>
<evidence type="ECO:0000256" key="2">
    <source>
        <dbReference type="ARBA" id="ARBA00022723"/>
    </source>
</evidence>
<reference evidence="8" key="1">
    <citation type="submission" date="2014-09" db="EMBL/GenBank/DDBJ databases">
        <authorList>
            <person name="Magalhaes I.L.F."/>
            <person name="Oliveira U."/>
            <person name="Santos F.R."/>
            <person name="Vidigal T.H.D.A."/>
            <person name="Brescovit A.D."/>
            <person name="Santos A.J."/>
        </authorList>
    </citation>
    <scope>NUCLEOTIDE SEQUENCE</scope>
    <source>
        <tissue evidence="8">Shoot tissue taken approximately 20 cm above the soil surface</tissue>
    </source>
</reference>
<dbReference type="InterPro" id="IPR031052">
    <property type="entry name" value="FHY3/FAR1"/>
</dbReference>
<evidence type="ECO:0000259" key="7">
    <source>
        <dbReference type="PROSITE" id="PS50966"/>
    </source>
</evidence>
<keyword evidence="6" id="KW-0539">Nucleus</keyword>
<evidence type="ECO:0000256" key="3">
    <source>
        <dbReference type="ARBA" id="ARBA00022771"/>
    </source>
</evidence>
<keyword evidence="2 6" id="KW-0479">Metal-binding</keyword>
<comment type="similarity">
    <text evidence="1 6">Belongs to the FHY3/FAR1 family.</text>
</comment>
<dbReference type="InterPro" id="IPR007527">
    <property type="entry name" value="Znf_SWIM"/>
</dbReference>
<sequence length="561" mass="64941">MRSGVDASKEHLFLPSVGQTFPSLSDAYQFYNLYSWEVGFSIRSERNQNGKEHINMKQWNCQRSGKPRKSTKHSTTMCGCPARMRVLRNKNGEYYVSIFVAEHNHELVESCDEKRHLHSHQSIDQATKDMVRYLRENNVSLSKVRCIMGSVNGSMDNLTYSKKRLKTLCSKIAADLLANDMQKTFQSFIRMRDEDPNFVYSFQMDRKCRIRALMWSSGNSRRMYSHFGDAVTFDTTYRTNIYNMPFGMFVGVNNHFQSVIYAGVLLTSESTKSFKWAFKAFVKMMGGKAPVTMLTDQCAAMGAAIREVLQGTVHRWCKWHVLKKLLETLGHLFNNQDFQDEFNKVVNHMLTKEEFEKGWRALVAKYNLGKNPEITRAFEARSMWAKAWFTNDYCARMTSTQRSESANNVLKNFVPRNSPLNLFVQQHNKLVSEQEKADHEEEKNTKQRVIKLTFGWPIEGHAAKIYTSKAYHLFLEELHKSTAYLLVRSTEGSIFKVVHNQSERREKWSKVIFEVSVDEQSSVYSCECGLYNHFGILCCHTLLVMVQTGVGEIPDAHIMKR</sequence>
<dbReference type="SMART" id="SM00575">
    <property type="entry name" value="ZnF_PMZ"/>
    <property type="match status" value="1"/>
</dbReference>
<reference evidence="8" key="2">
    <citation type="journal article" date="2015" name="Data Brief">
        <title>Shoot transcriptome of the giant reed, Arundo donax.</title>
        <authorList>
            <person name="Barrero R.A."/>
            <person name="Guerrero F.D."/>
            <person name="Moolhuijzen P."/>
            <person name="Goolsby J.A."/>
            <person name="Tidwell J."/>
            <person name="Bellgard S.E."/>
            <person name="Bellgard M.I."/>
        </authorList>
    </citation>
    <scope>NUCLEOTIDE SEQUENCE</scope>
    <source>
        <tissue evidence="8">Shoot tissue taken approximately 20 cm above the soil surface</tissue>
    </source>
</reference>
<protein>
    <recommendedName>
        <fullName evidence="6">Protein FAR1-RELATED SEQUENCE</fullName>
    </recommendedName>
</protein>
<dbReference type="PROSITE" id="PS50966">
    <property type="entry name" value="ZF_SWIM"/>
    <property type="match status" value="1"/>
</dbReference>
<dbReference type="Pfam" id="PF03101">
    <property type="entry name" value="FAR1"/>
    <property type="match status" value="1"/>
</dbReference>
<feature type="domain" description="SWIM-type" evidence="7">
    <location>
        <begin position="513"/>
        <end position="549"/>
    </location>
</feature>
<evidence type="ECO:0000256" key="1">
    <source>
        <dbReference type="ARBA" id="ARBA00005889"/>
    </source>
</evidence>
<dbReference type="InterPro" id="IPR006564">
    <property type="entry name" value="Znf_PMZ"/>
</dbReference>
<dbReference type="GO" id="GO:0008270">
    <property type="term" value="F:zinc ion binding"/>
    <property type="evidence" value="ECO:0007669"/>
    <property type="project" value="UniProtKB-UniRule"/>
</dbReference>
<comment type="function">
    <text evidence="6">Putative transcription activator involved in regulating light control of development.</text>
</comment>
<dbReference type="PANTHER" id="PTHR31669">
    <property type="entry name" value="PROTEIN FAR1-RELATED SEQUENCE 10-RELATED"/>
    <property type="match status" value="1"/>
</dbReference>
<organism evidence="8">
    <name type="scientific">Arundo donax</name>
    <name type="common">Giant reed</name>
    <name type="synonym">Donax arundinaceus</name>
    <dbReference type="NCBI Taxonomy" id="35708"/>
    <lineage>
        <taxon>Eukaryota</taxon>
        <taxon>Viridiplantae</taxon>
        <taxon>Streptophyta</taxon>
        <taxon>Embryophyta</taxon>
        <taxon>Tracheophyta</taxon>
        <taxon>Spermatophyta</taxon>
        <taxon>Magnoliopsida</taxon>
        <taxon>Liliopsida</taxon>
        <taxon>Poales</taxon>
        <taxon>Poaceae</taxon>
        <taxon>PACMAD clade</taxon>
        <taxon>Arundinoideae</taxon>
        <taxon>Arundineae</taxon>
        <taxon>Arundo</taxon>
    </lineage>
</organism>
<dbReference type="PANTHER" id="PTHR31669:SF307">
    <property type="entry name" value="PROTEIN FAR1-RELATED SEQUENCE"/>
    <property type="match status" value="1"/>
</dbReference>
<keyword evidence="3 5" id="KW-0863">Zinc-finger</keyword>
<dbReference type="InterPro" id="IPR004330">
    <property type="entry name" value="FAR1_DNA_bnd_dom"/>
</dbReference>
<keyword evidence="4 6" id="KW-0862">Zinc</keyword>
<evidence type="ECO:0000313" key="8">
    <source>
        <dbReference type="EMBL" id="JAD90213.1"/>
    </source>
</evidence>
<name>A0A0A9DU44_ARUDO</name>
<dbReference type="GO" id="GO:0005634">
    <property type="term" value="C:nucleus"/>
    <property type="evidence" value="ECO:0007669"/>
    <property type="project" value="UniProtKB-SubCell"/>
</dbReference>